<comment type="caution">
    <text evidence="2">The sequence shown here is derived from an EMBL/GenBank/DDBJ whole genome shotgun (WGS) entry which is preliminary data.</text>
</comment>
<proteinExistence type="predicted"/>
<dbReference type="AlphaFoldDB" id="A0A409YTN6"/>
<feature type="compositionally biased region" description="Basic and acidic residues" evidence="1">
    <location>
        <begin position="118"/>
        <end position="131"/>
    </location>
</feature>
<gene>
    <name evidence="2" type="ORF">CVT26_004660</name>
</gene>
<name>A0A409YTN6_9AGAR</name>
<evidence type="ECO:0000256" key="1">
    <source>
        <dbReference type="SAM" id="MobiDB-lite"/>
    </source>
</evidence>
<protein>
    <submittedName>
        <fullName evidence="2">Uncharacterized protein</fullName>
    </submittedName>
</protein>
<dbReference type="InParanoid" id="A0A409YTN6"/>
<accession>A0A409YTN6</accession>
<sequence length="149" mass="16287">MRRVDVYSKIILSRTTPRKLVLLLHPLELLAPMLRRRSEKGFAEASIPRTGSSDPDSDDLLCPRLLLRLSISCAVSPPLRPTPDLSPTSRSSSSLPMNNDLFQRTEVLGNGNGAHAAHARERHAYHPRRDAPCVCGADDGHGDDCGQDG</sequence>
<dbReference type="EMBL" id="NHYE01000339">
    <property type="protein sequence ID" value="PPR06329.1"/>
    <property type="molecule type" value="Genomic_DNA"/>
</dbReference>
<evidence type="ECO:0000313" key="2">
    <source>
        <dbReference type="EMBL" id="PPR06329.1"/>
    </source>
</evidence>
<evidence type="ECO:0000313" key="3">
    <source>
        <dbReference type="Proteomes" id="UP000284706"/>
    </source>
</evidence>
<dbReference type="Proteomes" id="UP000284706">
    <property type="component" value="Unassembled WGS sequence"/>
</dbReference>
<keyword evidence="3" id="KW-1185">Reference proteome</keyword>
<organism evidence="2 3">
    <name type="scientific">Gymnopilus dilepis</name>
    <dbReference type="NCBI Taxonomy" id="231916"/>
    <lineage>
        <taxon>Eukaryota</taxon>
        <taxon>Fungi</taxon>
        <taxon>Dikarya</taxon>
        <taxon>Basidiomycota</taxon>
        <taxon>Agaricomycotina</taxon>
        <taxon>Agaricomycetes</taxon>
        <taxon>Agaricomycetidae</taxon>
        <taxon>Agaricales</taxon>
        <taxon>Agaricineae</taxon>
        <taxon>Hymenogastraceae</taxon>
        <taxon>Gymnopilus</taxon>
    </lineage>
</organism>
<feature type="region of interest" description="Disordered" evidence="1">
    <location>
        <begin position="75"/>
        <end position="139"/>
    </location>
</feature>
<reference evidence="2 3" key="1">
    <citation type="journal article" date="2018" name="Evol. Lett.">
        <title>Horizontal gene cluster transfer increased hallucinogenic mushroom diversity.</title>
        <authorList>
            <person name="Reynolds H.T."/>
            <person name="Vijayakumar V."/>
            <person name="Gluck-Thaler E."/>
            <person name="Korotkin H.B."/>
            <person name="Matheny P.B."/>
            <person name="Slot J.C."/>
        </authorList>
    </citation>
    <scope>NUCLEOTIDE SEQUENCE [LARGE SCALE GENOMIC DNA]</scope>
    <source>
        <strain evidence="2 3">SRW20</strain>
    </source>
</reference>
<feature type="compositionally biased region" description="Low complexity" evidence="1">
    <location>
        <begin position="82"/>
        <end position="96"/>
    </location>
</feature>